<organism evidence="4 5">
    <name type="scientific">Mizuhopecten yessoensis</name>
    <name type="common">Japanese scallop</name>
    <name type="synonym">Patinopecten yessoensis</name>
    <dbReference type="NCBI Taxonomy" id="6573"/>
    <lineage>
        <taxon>Eukaryota</taxon>
        <taxon>Metazoa</taxon>
        <taxon>Spiralia</taxon>
        <taxon>Lophotrochozoa</taxon>
        <taxon>Mollusca</taxon>
        <taxon>Bivalvia</taxon>
        <taxon>Autobranchia</taxon>
        <taxon>Pteriomorphia</taxon>
        <taxon>Pectinida</taxon>
        <taxon>Pectinoidea</taxon>
        <taxon>Pectinidae</taxon>
        <taxon>Mizuhopecten</taxon>
    </lineage>
</organism>
<dbReference type="Proteomes" id="UP000242188">
    <property type="component" value="Unassembled WGS sequence"/>
</dbReference>
<dbReference type="EMBL" id="NEDP02005569">
    <property type="protein sequence ID" value="OWF38355.1"/>
    <property type="molecule type" value="Genomic_DNA"/>
</dbReference>
<dbReference type="GO" id="GO:0003723">
    <property type="term" value="F:RNA binding"/>
    <property type="evidence" value="ECO:0007669"/>
    <property type="project" value="UniProtKB-UniRule"/>
</dbReference>
<protein>
    <submittedName>
        <fullName evidence="4">Serine/arginine-rich splicing factor 12</fullName>
    </submittedName>
</protein>
<feature type="domain" description="RRM" evidence="3">
    <location>
        <begin position="10"/>
        <end position="53"/>
    </location>
</feature>
<dbReference type="InterPro" id="IPR000504">
    <property type="entry name" value="RRM_dom"/>
</dbReference>
<proteinExistence type="predicted"/>
<gene>
    <name evidence="4" type="ORF">KP79_PYT17276</name>
</gene>
<keyword evidence="1" id="KW-0694">RNA-binding</keyword>
<dbReference type="SUPFAM" id="SSF54928">
    <property type="entry name" value="RNA-binding domain, RBD"/>
    <property type="match status" value="1"/>
</dbReference>
<accession>A0A210PPC5</accession>
<comment type="caution">
    <text evidence="4">The sequence shown here is derived from an EMBL/GenBank/DDBJ whole genome shotgun (WGS) entry which is preliminary data.</text>
</comment>
<sequence>MSRYSRPPNSSLYVRNVPDNTRTEELRSLFAKYGPLKDVYVPVDYFTRRPRDFKVKSRSIRLLLTWQIIQVQLLKQSFRVKIKSSRHRAQGQRVYRLQAKLKVSSQAAQGVISRQGKTRVKDNSKKAQG</sequence>
<evidence type="ECO:0000256" key="1">
    <source>
        <dbReference type="PROSITE-ProRule" id="PRU00176"/>
    </source>
</evidence>
<evidence type="ECO:0000313" key="4">
    <source>
        <dbReference type="EMBL" id="OWF38355.1"/>
    </source>
</evidence>
<dbReference type="PROSITE" id="PS50102">
    <property type="entry name" value="RRM"/>
    <property type="match status" value="1"/>
</dbReference>
<dbReference type="STRING" id="6573.A0A210PPC5"/>
<dbReference type="PANTHER" id="PTHR48034">
    <property type="entry name" value="TRANSFORMER-2 SEX-DETERMINING PROTEIN-RELATED"/>
    <property type="match status" value="1"/>
</dbReference>
<evidence type="ECO:0000313" key="5">
    <source>
        <dbReference type="Proteomes" id="UP000242188"/>
    </source>
</evidence>
<evidence type="ECO:0000256" key="2">
    <source>
        <dbReference type="SAM" id="MobiDB-lite"/>
    </source>
</evidence>
<dbReference type="InterPro" id="IPR035979">
    <property type="entry name" value="RBD_domain_sf"/>
</dbReference>
<dbReference type="InterPro" id="IPR050441">
    <property type="entry name" value="RBM"/>
</dbReference>
<dbReference type="OrthoDB" id="439808at2759"/>
<feature type="region of interest" description="Disordered" evidence="2">
    <location>
        <begin position="108"/>
        <end position="129"/>
    </location>
</feature>
<evidence type="ECO:0000259" key="3">
    <source>
        <dbReference type="PROSITE" id="PS50102"/>
    </source>
</evidence>
<dbReference type="InterPro" id="IPR012677">
    <property type="entry name" value="Nucleotide-bd_a/b_plait_sf"/>
</dbReference>
<name>A0A210PPC5_MIZYE</name>
<feature type="compositionally biased region" description="Basic and acidic residues" evidence="2">
    <location>
        <begin position="119"/>
        <end position="129"/>
    </location>
</feature>
<keyword evidence="5" id="KW-1185">Reference proteome</keyword>
<dbReference type="Pfam" id="PF00076">
    <property type="entry name" value="RRM_1"/>
    <property type="match status" value="1"/>
</dbReference>
<dbReference type="Gene3D" id="3.30.70.330">
    <property type="match status" value="1"/>
</dbReference>
<dbReference type="AlphaFoldDB" id="A0A210PPC5"/>
<reference evidence="4 5" key="1">
    <citation type="journal article" date="2017" name="Nat. Ecol. Evol.">
        <title>Scallop genome provides insights into evolution of bilaterian karyotype and development.</title>
        <authorList>
            <person name="Wang S."/>
            <person name="Zhang J."/>
            <person name="Jiao W."/>
            <person name="Li J."/>
            <person name="Xun X."/>
            <person name="Sun Y."/>
            <person name="Guo X."/>
            <person name="Huan P."/>
            <person name="Dong B."/>
            <person name="Zhang L."/>
            <person name="Hu X."/>
            <person name="Sun X."/>
            <person name="Wang J."/>
            <person name="Zhao C."/>
            <person name="Wang Y."/>
            <person name="Wang D."/>
            <person name="Huang X."/>
            <person name="Wang R."/>
            <person name="Lv J."/>
            <person name="Li Y."/>
            <person name="Zhang Z."/>
            <person name="Liu B."/>
            <person name="Lu W."/>
            <person name="Hui Y."/>
            <person name="Liang J."/>
            <person name="Zhou Z."/>
            <person name="Hou R."/>
            <person name="Li X."/>
            <person name="Liu Y."/>
            <person name="Li H."/>
            <person name="Ning X."/>
            <person name="Lin Y."/>
            <person name="Zhao L."/>
            <person name="Xing Q."/>
            <person name="Dou J."/>
            <person name="Li Y."/>
            <person name="Mao J."/>
            <person name="Guo H."/>
            <person name="Dou H."/>
            <person name="Li T."/>
            <person name="Mu C."/>
            <person name="Jiang W."/>
            <person name="Fu Q."/>
            <person name="Fu X."/>
            <person name="Miao Y."/>
            <person name="Liu J."/>
            <person name="Yu Q."/>
            <person name="Li R."/>
            <person name="Liao H."/>
            <person name="Li X."/>
            <person name="Kong Y."/>
            <person name="Jiang Z."/>
            <person name="Chourrout D."/>
            <person name="Li R."/>
            <person name="Bao Z."/>
        </authorList>
    </citation>
    <scope>NUCLEOTIDE SEQUENCE [LARGE SCALE GENOMIC DNA]</scope>
    <source>
        <strain evidence="4 5">PY_sf001</strain>
    </source>
</reference>